<protein>
    <recommendedName>
        <fullName evidence="3">Transmembrane protein 270</fullName>
    </recommendedName>
</protein>
<evidence type="ECO:0000313" key="2">
    <source>
        <dbReference type="Proteomes" id="UP000694398"/>
    </source>
</evidence>
<accession>A0A8C2VRJ5</accession>
<dbReference type="GeneTree" id="ENSGT00390000009243"/>
<dbReference type="InterPro" id="IPR029166">
    <property type="entry name" value="WBS28"/>
</dbReference>
<dbReference type="PANTHER" id="PTHR37369:SF1">
    <property type="entry name" value="TRANSMEMBRANE PROTEIN 270"/>
    <property type="match status" value="1"/>
</dbReference>
<keyword evidence="2" id="KW-1185">Reference proteome</keyword>
<dbReference type="OMA" id="LYWWVES"/>
<dbReference type="Pfam" id="PF15164">
    <property type="entry name" value="WBS28"/>
    <property type="match status" value="2"/>
</dbReference>
<evidence type="ECO:0008006" key="3">
    <source>
        <dbReference type="Google" id="ProtNLM"/>
    </source>
</evidence>
<dbReference type="Proteomes" id="UP000694398">
    <property type="component" value="Unassembled WGS sequence"/>
</dbReference>
<dbReference type="PANTHER" id="PTHR37369">
    <property type="entry name" value="TRANSMEMBRANE PROTEIN 270"/>
    <property type="match status" value="1"/>
</dbReference>
<sequence>MEATAQGRAGLPEVLLQGARLWALLVQNRVHLYRLLLLKIALFRGWVVGLSQEARGPGYTPTDQPPGDAACALGRTLRVGLALLLCGPRLAGTAGLGLCVAAWRGLLRSCLHSLTLVALLSLLLAWRLFRKAQCFLGWLPRQSRVVLKLLVLPRHLCWHLAYLITWTTCLASHLLQAAFEHTTQLAQAQGPSASLSSSLLPALSSAFEGQVLLQEPGSPGQ</sequence>
<name>A0A8C2VRJ5_CHILA</name>
<dbReference type="AlphaFoldDB" id="A0A8C2VRJ5"/>
<dbReference type="Ensembl" id="ENSCLAT00000017994.1">
    <property type="protein sequence ID" value="ENSCLAP00000017817.1"/>
    <property type="gene ID" value="ENSCLAG00000012225.1"/>
</dbReference>
<gene>
    <name evidence="1" type="primary">Tmem270</name>
</gene>
<reference evidence="1" key="2">
    <citation type="submission" date="2025-09" db="UniProtKB">
        <authorList>
            <consortium name="Ensembl"/>
        </authorList>
    </citation>
    <scope>IDENTIFICATION</scope>
</reference>
<proteinExistence type="predicted"/>
<organism evidence="1 2">
    <name type="scientific">Chinchilla lanigera</name>
    <name type="common">Long-tailed chinchilla</name>
    <name type="synonym">Chinchilla villidera</name>
    <dbReference type="NCBI Taxonomy" id="34839"/>
    <lineage>
        <taxon>Eukaryota</taxon>
        <taxon>Metazoa</taxon>
        <taxon>Chordata</taxon>
        <taxon>Craniata</taxon>
        <taxon>Vertebrata</taxon>
        <taxon>Euteleostomi</taxon>
        <taxon>Mammalia</taxon>
        <taxon>Eutheria</taxon>
        <taxon>Euarchontoglires</taxon>
        <taxon>Glires</taxon>
        <taxon>Rodentia</taxon>
        <taxon>Hystricomorpha</taxon>
        <taxon>Chinchillidae</taxon>
        <taxon>Chinchilla</taxon>
    </lineage>
</organism>
<reference evidence="1" key="1">
    <citation type="submission" date="2025-08" db="UniProtKB">
        <authorList>
            <consortium name="Ensembl"/>
        </authorList>
    </citation>
    <scope>IDENTIFICATION</scope>
</reference>
<evidence type="ECO:0000313" key="1">
    <source>
        <dbReference type="Ensembl" id="ENSCLAP00000017817.1"/>
    </source>
</evidence>